<evidence type="ECO:0000256" key="1">
    <source>
        <dbReference type="SAM" id="MobiDB-lite"/>
    </source>
</evidence>
<dbReference type="Proteomes" id="UP001417504">
    <property type="component" value="Unassembled WGS sequence"/>
</dbReference>
<feature type="compositionally biased region" description="Polar residues" evidence="1">
    <location>
        <begin position="58"/>
        <end position="75"/>
    </location>
</feature>
<feature type="compositionally biased region" description="Basic and acidic residues" evidence="1">
    <location>
        <begin position="76"/>
        <end position="94"/>
    </location>
</feature>
<keyword evidence="3" id="KW-1185">Reference proteome</keyword>
<organism evidence="2 3">
    <name type="scientific">Stephania japonica</name>
    <dbReference type="NCBI Taxonomy" id="461633"/>
    <lineage>
        <taxon>Eukaryota</taxon>
        <taxon>Viridiplantae</taxon>
        <taxon>Streptophyta</taxon>
        <taxon>Embryophyta</taxon>
        <taxon>Tracheophyta</taxon>
        <taxon>Spermatophyta</taxon>
        <taxon>Magnoliopsida</taxon>
        <taxon>Ranunculales</taxon>
        <taxon>Menispermaceae</taxon>
        <taxon>Menispermoideae</taxon>
        <taxon>Cissampelideae</taxon>
        <taxon>Stephania</taxon>
    </lineage>
</organism>
<reference evidence="2 3" key="1">
    <citation type="submission" date="2024-01" db="EMBL/GenBank/DDBJ databases">
        <title>Genome assemblies of Stephania.</title>
        <authorList>
            <person name="Yang L."/>
        </authorList>
    </citation>
    <scope>NUCLEOTIDE SEQUENCE [LARGE SCALE GENOMIC DNA]</scope>
    <source>
        <strain evidence="2">QJT</strain>
        <tissue evidence="2">Leaf</tissue>
    </source>
</reference>
<accession>A0AAP0KMF3</accession>
<dbReference type="AlphaFoldDB" id="A0AAP0KMF3"/>
<gene>
    <name evidence="2" type="ORF">Sjap_002626</name>
</gene>
<sequence>MKISDDDLGKSVFMVLMQAEGGLVWQDPMATSWAFQLTAPLTMSRADNPSAILREDAIQTNGVTTSPTASGTESQFLHRGDVAQANEHHDATTA</sequence>
<protein>
    <submittedName>
        <fullName evidence="2">Uncharacterized protein</fullName>
    </submittedName>
</protein>
<proteinExistence type="predicted"/>
<evidence type="ECO:0000313" key="3">
    <source>
        <dbReference type="Proteomes" id="UP001417504"/>
    </source>
</evidence>
<evidence type="ECO:0000313" key="2">
    <source>
        <dbReference type="EMBL" id="KAK9155146.1"/>
    </source>
</evidence>
<feature type="region of interest" description="Disordered" evidence="1">
    <location>
        <begin position="57"/>
        <end position="94"/>
    </location>
</feature>
<comment type="caution">
    <text evidence="2">The sequence shown here is derived from an EMBL/GenBank/DDBJ whole genome shotgun (WGS) entry which is preliminary data.</text>
</comment>
<name>A0AAP0KMF3_9MAGN</name>
<dbReference type="EMBL" id="JBBNAE010000001">
    <property type="protein sequence ID" value="KAK9155146.1"/>
    <property type="molecule type" value="Genomic_DNA"/>
</dbReference>